<comment type="catalytic activity">
    <reaction evidence="4">
        <text>biotin + L-lysyl-[protein] + ATP = N(6)-biotinyl-L-lysyl-[protein] + AMP + diphosphate + H(+)</text>
        <dbReference type="Rhea" id="RHEA:11756"/>
        <dbReference type="Rhea" id="RHEA-COMP:9752"/>
        <dbReference type="Rhea" id="RHEA-COMP:10505"/>
        <dbReference type="ChEBI" id="CHEBI:15378"/>
        <dbReference type="ChEBI" id="CHEBI:29969"/>
        <dbReference type="ChEBI" id="CHEBI:30616"/>
        <dbReference type="ChEBI" id="CHEBI:33019"/>
        <dbReference type="ChEBI" id="CHEBI:57586"/>
        <dbReference type="ChEBI" id="CHEBI:83144"/>
        <dbReference type="ChEBI" id="CHEBI:456215"/>
        <dbReference type="EC" id="6.3.4.15"/>
    </reaction>
</comment>
<keyword evidence="7" id="KW-1185">Reference proteome</keyword>
<keyword evidence="2" id="KW-0092">Biotin</keyword>
<dbReference type="InterPro" id="IPR045864">
    <property type="entry name" value="aa-tRNA-synth_II/BPL/LPL"/>
</dbReference>
<evidence type="ECO:0000256" key="4">
    <source>
        <dbReference type="ARBA" id="ARBA00047846"/>
    </source>
</evidence>
<dbReference type="Gene3D" id="2.30.30.100">
    <property type="match status" value="1"/>
</dbReference>
<dbReference type="RefSeq" id="WP_193082942.1">
    <property type="nucleotide sequence ID" value="NZ_CP045201.1"/>
</dbReference>
<dbReference type="PANTHER" id="PTHR12835">
    <property type="entry name" value="BIOTIN PROTEIN LIGASE"/>
    <property type="match status" value="1"/>
</dbReference>
<dbReference type="PROSITE" id="PS51733">
    <property type="entry name" value="BPL_LPL_CATALYTIC"/>
    <property type="match status" value="1"/>
</dbReference>
<evidence type="ECO:0000313" key="6">
    <source>
        <dbReference type="EMBL" id="QOL80623.1"/>
    </source>
</evidence>
<keyword evidence="1 6" id="KW-0436">Ligase</keyword>
<protein>
    <recommendedName>
        <fullName evidence="3">biotin--[biotin carboxyl-carrier protein] ligase</fullName>
        <ecNumber evidence="3">6.3.4.15</ecNumber>
    </recommendedName>
</protein>
<dbReference type="GO" id="GO:0004077">
    <property type="term" value="F:biotin--[biotin carboxyl-carrier protein] ligase activity"/>
    <property type="evidence" value="ECO:0007669"/>
    <property type="project" value="UniProtKB-EC"/>
</dbReference>
<dbReference type="Gene3D" id="3.30.930.10">
    <property type="entry name" value="Bira Bifunctional Protein, Domain 2"/>
    <property type="match status" value="1"/>
</dbReference>
<dbReference type="KEGG" id="pshq:F3W81_07225"/>
<dbReference type="AlphaFoldDB" id="A0A7L9WL32"/>
<evidence type="ECO:0000256" key="1">
    <source>
        <dbReference type="ARBA" id="ARBA00022598"/>
    </source>
</evidence>
<dbReference type="GO" id="GO:0005737">
    <property type="term" value="C:cytoplasm"/>
    <property type="evidence" value="ECO:0007669"/>
    <property type="project" value="TreeGrafter"/>
</dbReference>
<feature type="domain" description="BPL/LPL catalytic" evidence="5">
    <location>
        <begin position="1"/>
        <end position="189"/>
    </location>
</feature>
<dbReference type="EMBL" id="CP045201">
    <property type="protein sequence ID" value="QOL80623.1"/>
    <property type="molecule type" value="Genomic_DNA"/>
</dbReference>
<dbReference type="InterPro" id="IPR003142">
    <property type="entry name" value="BPL_C"/>
</dbReference>
<proteinExistence type="predicted"/>
<dbReference type="CDD" id="cd16442">
    <property type="entry name" value="BPL"/>
    <property type="match status" value="1"/>
</dbReference>
<evidence type="ECO:0000259" key="5">
    <source>
        <dbReference type="PROSITE" id="PS51733"/>
    </source>
</evidence>
<reference evidence="6 7" key="1">
    <citation type="submission" date="2019-10" db="EMBL/GenBank/DDBJ databases">
        <title>Pseudopuniceibacterium sp. HQ09 islated from Antarctica.</title>
        <authorList>
            <person name="Liao L."/>
            <person name="Su S."/>
            <person name="Chen B."/>
            <person name="Yu Y."/>
        </authorList>
    </citation>
    <scope>NUCLEOTIDE SEQUENCE [LARGE SCALE GENOMIC DNA]</scope>
    <source>
        <strain evidence="6 7">HQ09</strain>
    </source>
</reference>
<evidence type="ECO:0000256" key="2">
    <source>
        <dbReference type="ARBA" id="ARBA00023267"/>
    </source>
</evidence>
<evidence type="ECO:0000256" key="3">
    <source>
        <dbReference type="ARBA" id="ARBA00024227"/>
    </source>
</evidence>
<organism evidence="6 7">
    <name type="scientific">Pseudooceanicola spongiae</name>
    <dbReference type="NCBI Taxonomy" id="2613965"/>
    <lineage>
        <taxon>Bacteria</taxon>
        <taxon>Pseudomonadati</taxon>
        <taxon>Pseudomonadota</taxon>
        <taxon>Alphaproteobacteria</taxon>
        <taxon>Rhodobacterales</taxon>
        <taxon>Paracoccaceae</taxon>
        <taxon>Pseudooceanicola</taxon>
    </lineage>
</organism>
<gene>
    <name evidence="6" type="ORF">F3W81_07225</name>
</gene>
<dbReference type="NCBIfam" id="TIGR00121">
    <property type="entry name" value="birA_ligase"/>
    <property type="match status" value="1"/>
</dbReference>
<dbReference type="InterPro" id="IPR004408">
    <property type="entry name" value="Biotin_CoA_COase_ligase"/>
</dbReference>
<name>A0A7L9WL32_9RHOB</name>
<dbReference type="PANTHER" id="PTHR12835:SF5">
    <property type="entry name" value="BIOTIN--PROTEIN LIGASE"/>
    <property type="match status" value="1"/>
</dbReference>
<dbReference type="Pfam" id="PF02237">
    <property type="entry name" value="BPL_C"/>
    <property type="match status" value="1"/>
</dbReference>
<dbReference type="Pfam" id="PF03099">
    <property type="entry name" value="BPL_LplA_LipB"/>
    <property type="match status" value="1"/>
</dbReference>
<dbReference type="SUPFAM" id="SSF55681">
    <property type="entry name" value="Class II aaRS and biotin synthetases"/>
    <property type="match status" value="1"/>
</dbReference>
<evidence type="ECO:0000313" key="7">
    <source>
        <dbReference type="Proteomes" id="UP000594118"/>
    </source>
</evidence>
<dbReference type="Proteomes" id="UP000594118">
    <property type="component" value="Chromosome"/>
</dbReference>
<sequence>MPDDWPAGYGRVVLAEVDSTLDEARRRYDALQEGPIWLLALNQTKARGRRGRPWSHPKGNFAATLILPLAERPETFALRSFVAALALHDTFVTLTGRTDPFSLKWPNDVLLNGAKVAGILLEGLPSKAGIPGLAIGIGVNLAEAPTPDEVEPTALRPVALAQETGSLVRPEEFLNVLAVHYASHEATMRTMGFGPIRQAWLARASHLGHTITARVGTDTLTGIFETLDDRGHLVLSSEGTRHAIPAADVFF</sequence>
<dbReference type="InterPro" id="IPR004143">
    <property type="entry name" value="BPL_LPL_catalytic"/>
</dbReference>
<dbReference type="EC" id="6.3.4.15" evidence="3"/>
<accession>A0A7L9WL32</accession>